<dbReference type="Gene3D" id="2.130.10.10">
    <property type="entry name" value="YVTN repeat-like/Quinoprotein amine dehydrogenase"/>
    <property type="match status" value="1"/>
</dbReference>
<dbReference type="InterPro" id="IPR011047">
    <property type="entry name" value="Quinoprotein_ADH-like_sf"/>
</dbReference>
<name>X0TLQ7_9ZZZZ</name>
<feature type="compositionally biased region" description="Basic and acidic residues" evidence="1">
    <location>
        <begin position="107"/>
        <end position="119"/>
    </location>
</feature>
<proteinExistence type="predicted"/>
<sequence length="250" mass="28221">MNKYIKKLILTTGVLLFMVAIMAQQKTEPIDWLQFRGPNGSGLSETTGLPKEFGPEKNVIWRTALPTGHSSPILTEDYIFLTALEEEKLMTICLDRQNGKIIWRKEAPRPRKEKIDNRNHPASPSPVTDGKQVYVFFPDFGMLAYDTKGKELWRLPLGPFNNAYGMGTSPILVENKVILVCDHNTNSFIIAIDKNNGTVIWKKARPEAKSGHSTPIIYHPKKGGTQILVPGSFYLMSYSTRTGEKLWWVA</sequence>
<dbReference type="InterPro" id="IPR002372">
    <property type="entry name" value="PQQ_rpt_dom"/>
</dbReference>
<feature type="region of interest" description="Disordered" evidence="1">
    <location>
        <begin position="107"/>
        <end position="126"/>
    </location>
</feature>
<evidence type="ECO:0000259" key="2">
    <source>
        <dbReference type="Pfam" id="PF13360"/>
    </source>
</evidence>
<dbReference type="EMBL" id="BARS01009606">
    <property type="protein sequence ID" value="GAF77010.1"/>
    <property type="molecule type" value="Genomic_DNA"/>
</dbReference>
<feature type="non-terminal residue" evidence="3">
    <location>
        <position position="250"/>
    </location>
</feature>
<feature type="domain" description="Pyrrolo-quinoline quinone repeat" evidence="2">
    <location>
        <begin position="93"/>
        <end position="247"/>
    </location>
</feature>
<dbReference type="Pfam" id="PF13360">
    <property type="entry name" value="PQQ_2"/>
    <property type="match status" value="1"/>
</dbReference>
<dbReference type="AlphaFoldDB" id="X0TLQ7"/>
<dbReference type="SUPFAM" id="SSF50998">
    <property type="entry name" value="Quinoprotein alcohol dehydrogenase-like"/>
    <property type="match status" value="1"/>
</dbReference>
<reference evidence="3" key="1">
    <citation type="journal article" date="2014" name="Front. Microbiol.">
        <title>High frequency of phylogenetically diverse reductive dehalogenase-homologous genes in deep subseafloor sedimentary metagenomes.</title>
        <authorList>
            <person name="Kawai M."/>
            <person name="Futagami T."/>
            <person name="Toyoda A."/>
            <person name="Takaki Y."/>
            <person name="Nishi S."/>
            <person name="Hori S."/>
            <person name="Arai W."/>
            <person name="Tsubouchi T."/>
            <person name="Morono Y."/>
            <person name="Uchiyama I."/>
            <person name="Ito T."/>
            <person name="Fujiyama A."/>
            <person name="Inagaki F."/>
            <person name="Takami H."/>
        </authorList>
    </citation>
    <scope>NUCLEOTIDE SEQUENCE</scope>
    <source>
        <strain evidence="3">Expedition CK06-06</strain>
    </source>
</reference>
<evidence type="ECO:0000256" key="1">
    <source>
        <dbReference type="SAM" id="MobiDB-lite"/>
    </source>
</evidence>
<protein>
    <recommendedName>
        <fullName evidence="2">Pyrrolo-quinoline quinone repeat domain-containing protein</fullName>
    </recommendedName>
</protein>
<dbReference type="PANTHER" id="PTHR34512:SF30">
    <property type="entry name" value="OUTER MEMBRANE PROTEIN ASSEMBLY FACTOR BAMB"/>
    <property type="match status" value="1"/>
</dbReference>
<evidence type="ECO:0000313" key="3">
    <source>
        <dbReference type="EMBL" id="GAF77010.1"/>
    </source>
</evidence>
<dbReference type="PANTHER" id="PTHR34512">
    <property type="entry name" value="CELL SURFACE PROTEIN"/>
    <property type="match status" value="1"/>
</dbReference>
<dbReference type="InterPro" id="IPR015943">
    <property type="entry name" value="WD40/YVTN_repeat-like_dom_sf"/>
</dbReference>
<gene>
    <name evidence="3" type="ORF">S01H1_18027</name>
</gene>
<accession>X0TLQ7</accession>
<dbReference type="InterPro" id="IPR018391">
    <property type="entry name" value="PQQ_b-propeller_rpt"/>
</dbReference>
<dbReference type="SMART" id="SM00564">
    <property type="entry name" value="PQQ"/>
    <property type="match status" value="2"/>
</dbReference>
<organism evidence="3">
    <name type="scientific">marine sediment metagenome</name>
    <dbReference type="NCBI Taxonomy" id="412755"/>
    <lineage>
        <taxon>unclassified sequences</taxon>
        <taxon>metagenomes</taxon>
        <taxon>ecological metagenomes</taxon>
    </lineage>
</organism>
<comment type="caution">
    <text evidence="3">The sequence shown here is derived from an EMBL/GenBank/DDBJ whole genome shotgun (WGS) entry which is preliminary data.</text>
</comment>